<proteinExistence type="predicted"/>
<reference evidence="2" key="1">
    <citation type="submission" date="2022-11" db="UniProtKB">
        <authorList>
            <consortium name="WormBaseParasite"/>
        </authorList>
    </citation>
    <scope>IDENTIFICATION</scope>
</reference>
<protein>
    <submittedName>
        <fullName evidence="2">Guanylate cyclase</fullName>
    </submittedName>
</protein>
<organism evidence="1 2">
    <name type="scientific">Panagrolaimus sp. JU765</name>
    <dbReference type="NCBI Taxonomy" id="591449"/>
    <lineage>
        <taxon>Eukaryota</taxon>
        <taxon>Metazoa</taxon>
        <taxon>Ecdysozoa</taxon>
        <taxon>Nematoda</taxon>
        <taxon>Chromadorea</taxon>
        <taxon>Rhabditida</taxon>
        <taxon>Tylenchina</taxon>
        <taxon>Panagrolaimomorpha</taxon>
        <taxon>Panagrolaimoidea</taxon>
        <taxon>Panagrolaimidae</taxon>
        <taxon>Panagrolaimus</taxon>
    </lineage>
</organism>
<evidence type="ECO:0000313" key="2">
    <source>
        <dbReference type="WBParaSite" id="JU765_v2.g8073.t1"/>
    </source>
</evidence>
<dbReference type="Proteomes" id="UP000887576">
    <property type="component" value="Unplaced"/>
</dbReference>
<dbReference type="WBParaSite" id="JU765_v2.g8073.t1">
    <property type="protein sequence ID" value="JU765_v2.g8073.t1"/>
    <property type="gene ID" value="JU765_v2.g8073"/>
</dbReference>
<accession>A0AC34RLA2</accession>
<evidence type="ECO:0000313" key="1">
    <source>
        <dbReference type="Proteomes" id="UP000887576"/>
    </source>
</evidence>
<name>A0AC34RLA2_9BILA</name>
<sequence length="972" mass="110070">MWWINFLILLWIYFFHYSNSVKNIRVGILIDKDDPVIHRDAGMYNSLGAIPMAIDRIVAEHLLDNYNFTFKIYNDDCIEDLAAGYGSKLMANDDIDVIFGPTCNPGALTVGSLGSFYDTPIMTWAFVNSYRITDQDKYPTVSTIVGTTRALSQAWVLVMKKYAMKETDLDDYKVVLKNISLKARIIVSCFASDNERRNYLLALNDMKMNTDDYVSVILGIRGFGFGTRYTDGDELDAVSNSVPVWVQGPIYTYDGRNNDAKNGARTTYFLDFEANPAADLRSFAAGVMERAQSWPFFCENCSDVYWNASTFSRHLHDSFYLYALALNRTLVNGSQEVSTVSGRTILDNTKGTFKGVTGTVTITENGTRDATFNFIGLDKNFRSKIFLTIGSVNGDLTLYTNYTDPAAGVWQWQNGKVPLDVPICGFDGTSCPINFWSAYAPYVFAATAAIILIFTFIGSYGYYYRKQQMIKMNQLWQVAFLELTKPDAKNKSGYTSERSLQSKHSTSTRMTVESMTESKCYAYFYYRQEPVAAKKYQTRVTLTPTDQDELRKLTQMDADNCNRFIGLCIDGPQIFGIWKYCSRGSLKDVIAAGSYNMDSFFIMSIMRDLINGLHYIHSQSFLGCHGRLSSKNCVVDERWVVKIGDYGCKKLHYQEKVRKIDYLWMAPELMSKVGTGTKPGDIYSFAIICSEILTRKLPWDYENRAGGLDGLIYMIKKGGGVGIPLRPDINNLDIPDLNTAVIHLVRDCWNENPDTRPNVQQVRTLLKSMSGKNLNLMDHIFSMVEEYAENLAQEVEERTKELVEEKKKSDVLLYRMLPKQVADNLKLGRSVEPENYENVTIFFSDVVQFTNLAAKCTPLQVVNLLNDLYTLFDSYIETHDVYKVETIGDGYMCVSGLPHRNGREHAREISKLSLALIEAIKSFRVAHLPKERVNIRIGAHSGKHLEDGDWQEHNFTILGPCTAGVVGLTMPR</sequence>